<evidence type="ECO:0000313" key="2">
    <source>
        <dbReference type="EMBL" id="SDW72389.1"/>
    </source>
</evidence>
<dbReference type="InterPro" id="IPR042095">
    <property type="entry name" value="SUMF_sf"/>
</dbReference>
<dbReference type="Proteomes" id="UP000198711">
    <property type="component" value="Unassembled WGS sequence"/>
</dbReference>
<dbReference type="PANTHER" id="PTHR23150:SF19">
    <property type="entry name" value="FORMYLGLYCINE-GENERATING ENZYME"/>
    <property type="match status" value="1"/>
</dbReference>
<feature type="domain" description="Sulfatase-modifying factor enzyme-like" evidence="1">
    <location>
        <begin position="65"/>
        <end position="370"/>
    </location>
</feature>
<sequence>MKYQFKTYFFIATLLLGSCKNHQQEQAANAGKKDSMLSCEKNLPQRFAVKKTDSITITEGKISHEGMVWIAGGTFAMGASDDEGRPDEYPQHQVKLDGFWMDANEVTNADFKKFVKATGYITTAEKAPDWEEMKKQLPPGTPKPDESQLVAASLVFTQPDHPVPLTDVSQWWSWVKGANWKHPEGSNSNINGKDHYPVVHISWDDAVAYCKWAGKRLPTEAEWEYAARGGLANAKYPWGNEAIESGKPKANTWQGVFPVKNTDWDHFDRLAPVRSFAPNGYGLYDMAGNVWEWTADWYRPDYYQSLKNKVTANPTGPSSSYDPMEPTVPKKVVRGGSFMCNASYCKGYRVTSRMKTSTDTGLEHTGFRCVASK</sequence>
<reference evidence="2 3" key="1">
    <citation type="submission" date="2016-10" db="EMBL/GenBank/DDBJ databases">
        <authorList>
            <person name="Varghese N."/>
            <person name="Submissions S."/>
        </authorList>
    </citation>
    <scope>NUCLEOTIDE SEQUENCE [LARGE SCALE GENOMIC DNA]</scope>
    <source>
        <strain evidence="2 3">DSM 25353</strain>
    </source>
</reference>
<dbReference type="Pfam" id="PF03781">
    <property type="entry name" value="FGE-sulfatase"/>
    <property type="match status" value="1"/>
</dbReference>
<dbReference type="RefSeq" id="WP_092723363.1">
    <property type="nucleotide sequence ID" value="NZ_FNNO01000005.1"/>
</dbReference>
<dbReference type="GO" id="GO:0120147">
    <property type="term" value="F:formylglycine-generating oxidase activity"/>
    <property type="evidence" value="ECO:0007669"/>
    <property type="project" value="TreeGrafter"/>
</dbReference>
<dbReference type="PANTHER" id="PTHR23150">
    <property type="entry name" value="SULFATASE MODIFYING FACTOR 1, 2"/>
    <property type="match status" value="1"/>
</dbReference>
<dbReference type="Gene3D" id="3.90.1580.10">
    <property type="entry name" value="paralog of FGE (formylglycine-generating enzyme)"/>
    <property type="match status" value="1"/>
</dbReference>
<dbReference type="AlphaFoldDB" id="A0A8X8IEW1"/>
<dbReference type="InterPro" id="IPR016187">
    <property type="entry name" value="CTDL_fold"/>
</dbReference>
<name>A0A8X8IEW1_9BACT</name>
<evidence type="ECO:0000313" key="3">
    <source>
        <dbReference type="Proteomes" id="UP000198711"/>
    </source>
</evidence>
<comment type="caution">
    <text evidence="2">The sequence shown here is derived from an EMBL/GenBank/DDBJ whole genome shotgun (WGS) entry which is preliminary data.</text>
</comment>
<accession>A0A8X8IEW1</accession>
<dbReference type="PROSITE" id="PS51257">
    <property type="entry name" value="PROKAR_LIPOPROTEIN"/>
    <property type="match status" value="1"/>
</dbReference>
<dbReference type="InterPro" id="IPR051043">
    <property type="entry name" value="Sulfatase_Mod_Factor_Kinase"/>
</dbReference>
<evidence type="ECO:0000259" key="1">
    <source>
        <dbReference type="Pfam" id="PF03781"/>
    </source>
</evidence>
<dbReference type="InterPro" id="IPR005532">
    <property type="entry name" value="SUMF_dom"/>
</dbReference>
<gene>
    <name evidence="2" type="ORF">SAMN05444410_10598</name>
</gene>
<proteinExistence type="predicted"/>
<dbReference type="SUPFAM" id="SSF56436">
    <property type="entry name" value="C-type lectin-like"/>
    <property type="match status" value="1"/>
</dbReference>
<organism evidence="2 3">
    <name type="scientific">Hydrobacter penzbergensis</name>
    <dbReference type="NCBI Taxonomy" id="1235997"/>
    <lineage>
        <taxon>Bacteria</taxon>
        <taxon>Pseudomonadati</taxon>
        <taxon>Bacteroidota</taxon>
        <taxon>Chitinophagia</taxon>
        <taxon>Chitinophagales</taxon>
        <taxon>Chitinophagaceae</taxon>
        <taxon>Hydrobacter</taxon>
    </lineage>
</organism>
<dbReference type="EMBL" id="FNNO01000005">
    <property type="protein sequence ID" value="SDW72389.1"/>
    <property type="molecule type" value="Genomic_DNA"/>
</dbReference>
<protein>
    <submittedName>
        <fullName evidence="2">Formylglycine-generating enzyme, required for sulfatase activity, contains SUMF1/FGE domain</fullName>
    </submittedName>
</protein>
<keyword evidence="3" id="KW-1185">Reference proteome</keyword>